<dbReference type="EMBL" id="GGEC01005024">
    <property type="protein sequence ID" value="MBW85507.1"/>
    <property type="molecule type" value="Transcribed_RNA"/>
</dbReference>
<protein>
    <submittedName>
        <fullName evidence="1">Uncharacterized protein</fullName>
    </submittedName>
</protein>
<sequence>MQSFTRTIP</sequence>
<name>A0A2P2IWC5_RHIMU</name>
<accession>A0A2P2IWC5</accession>
<reference evidence="1" key="1">
    <citation type="submission" date="2018-02" db="EMBL/GenBank/DDBJ databases">
        <title>Rhizophora mucronata_Transcriptome.</title>
        <authorList>
            <person name="Meera S.P."/>
            <person name="Sreeshan A."/>
            <person name="Augustine A."/>
        </authorList>
    </citation>
    <scope>NUCLEOTIDE SEQUENCE</scope>
    <source>
        <tissue evidence="1">Leaf</tissue>
    </source>
</reference>
<evidence type="ECO:0000313" key="1">
    <source>
        <dbReference type="EMBL" id="MBW85507.1"/>
    </source>
</evidence>
<organism evidence="1">
    <name type="scientific">Rhizophora mucronata</name>
    <name type="common">Asiatic mangrove</name>
    <dbReference type="NCBI Taxonomy" id="61149"/>
    <lineage>
        <taxon>Eukaryota</taxon>
        <taxon>Viridiplantae</taxon>
        <taxon>Streptophyta</taxon>
        <taxon>Embryophyta</taxon>
        <taxon>Tracheophyta</taxon>
        <taxon>Spermatophyta</taxon>
        <taxon>Magnoliopsida</taxon>
        <taxon>eudicotyledons</taxon>
        <taxon>Gunneridae</taxon>
        <taxon>Pentapetalae</taxon>
        <taxon>rosids</taxon>
        <taxon>fabids</taxon>
        <taxon>Malpighiales</taxon>
        <taxon>Rhizophoraceae</taxon>
        <taxon>Rhizophora</taxon>
    </lineage>
</organism>
<proteinExistence type="predicted"/>